<protein>
    <recommendedName>
        <fullName evidence="4 5">Cell division protein FtsZ</fullName>
    </recommendedName>
</protein>
<feature type="binding site" evidence="4">
    <location>
        <position position="146"/>
    </location>
    <ligand>
        <name>GTP</name>
        <dbReference type="ChEBI" id="CHEBI:37565"/>
    </ligand>
</feature>
<dbReference type="InterPro" id="IPR037103">
    <property type="entry name" value="Tubulin/FtsZ-like_C"/>
</dbReference>
<evidence type="ECO:0000256" key="4">
    <source>
        <dbReference type="HAMAP-Rule" id="MF_00909"/>
    </source>
</evidence>
<name>A0A3N0VL16_9GAMM</name>
<dbReference type="PANTHER" id="PTHR30314:SF3">
    <property type="entry name" value="MITOCHONDRIAL DIVISION PROTEIN FSZA"/>
    <property type="match status" value="1"/>
</dbReference>
<proteinExistence type="inferred from homology"/>
<dbReference type="GO" id="GO:0003924">
    <property type="term" value="F:GTPase activity"/>
    <property type="evidence" value="ECO:0007669"/>
    <property type="project" value="UniProtKB-UniRule"/>
</dbReference>
<dbReference type="GO" id="GO:0043093">
    <property type="term" value="P:FtsZ-dependent cytokinesis"/>
    <property type="evidence" value="ECO:0007669"/>
    <property type="project" value="UniProtKB-UniRule"/>
</dbReference>
<dbReference type="Pfam" id="PF00091">
    <property type="entry name" value="Tubulin"/>
    <property type="match status" value="1"/>
</dbReference>
<dbReference type="HAMAP" id="MF_00909">
    <property type="entry name" value="FtsZ"/>
    <property type="match status" value="1"/>
</dbReference>
<dbReference type="InterPro" id="IPR003008">
    <property type="entry name" value="Tubulin_FtsZ_GTPase"/>
</dbReference>
<dbReference type="FunFam" id="3.40.50.1440:FF:000001">
    <property type="entry name" value="Cell division protein FtsZ"/>
    <property type="match status" value="1"/>
</dbReference>
<dbReference type="NCBIfam" id="TIGR00065">
    <property type="entry name" value="ftsZ"/>
    <property type="match status" value="1"/>
</dbReference>
<dbReference type="AlphaFoldDB" id="A0A3N0VL16"/>
<dbReference type="InterPro" id="IPR018316">
    <property type="entry name" value="Tubulin/FtsZ_2-layer-sand-dom"/>
</dbReference>
<keyword evidence="4" id="KW-0963">Cytoplasm</keyword>
<dbReference type="GO" id="GO:0032153">
    <property type="term" value="C:cell division site"/>
    <property type="evidence" value="ECO:0007669"/>
    <property type="project" value="UniProtKB-UniRule"/>
</dbReference>
<dbReference type="InterPro" id="IPR045061">
    <property type="entry name" value="FtsZ/CetZ"/>
</dbReference>
<sequence length="415" mass="43988">MQETFELVDGLRTTAVIRVMGVGGGGCNTVNQMSQSGINGVEFICANTDRDHLEKCIPNNQLQLGMEITRGLGAGSNPEIGRQAAEEDRERIAEMLEGTDLLFITSGMGGGTGTGAAPVIAEVAKELKILTVAVVTKPFPSEGKKRMAQAMHGITQLQQHVDSLIVIPNEKLKLVLGGSVSLMNAFKAANDVLQNAVLGISDLITRPGEINLDFADVRTVMGARGMAMMGIGKATGEDRAKRAVEAALSSPLLDDIEIRGARGILVNITCDESLTLDEHDYIMQHVGDVASEEADIKCGTSIDPSLNGELRVTVVATGLNSSKREELPPHVARFEPRRVATPAYAASSYGAPTNHHASPQMNLPPRVPGLRPMPEMGSYNRPAAAAAGAASGAHWLQELSDDVIDIPAFLRAQAD</sequence>
<dbReference type="PANTHER" id="PTHR30314">
    <property type="entry name" value="CELL DIVISION PROTEIN FTSZ-RELATED"/>
    <property type="match status" value="1"/>
</dbReference>
<evidence type="ECO:0000256" key="3">
    <source>
        <dbReference type="ARBA" id="ARBA00023134"/>
    </source>
</evidence>
<dbReference type="InterPro" id="IPR024757">
    <property type="entry name" value="FtsZ_C"/>
</dbReference>
<comment type="similarity">
    <text evidence="1 4 6">Belongs to the FtsZ family.</text>
</comment>
<evidence type="ECO:0000259" key="7">
    <source>
        <dbReference type="SMART" id="SM00864"/>
    </source>
</evidence>
<dbReference type="GO" id="GO:0051258">
    <property type="term" value="P:protein polymerization"/>
    <property type="evidence" value="ECO:0007669"/>
    <property type="project" value="UniProtKB-UniRule"/>
</dbReference>
<keyword evidence="2 4" id="KW-0547">Nucleotide-binding</keyword>
<dbReference type="SMART" id="SM00864">
    <property type="entry name" value="Tubulin"/>
    <property type="match status" value="1"/>
</dbReference>
<feature type="binding site" evidence="4">
    <location>
        <position position="142"/>
    </location>
    <ligand>
        <name>GTP</name>
        <dbReference type="ChEBI" id="CHEBI:37565"/>
    </ligand>
</feature>
<dbReference type="InterPro" id="IPR000158">
    <property type="entry name" value="Cell_div_FtsZ"/>
</dbReference>
<keyword evidence="4 6" id="KW-0131">Cell cycle</keyword>
<evidence type="ECO:0000313" key="9">
    <source>
        <dbReference type="EMBL" id="ROH93415.1"/>
    </source>
</evidence>
<gene>
    <name evidence="4 9" type="primary">ftsZ</name>
    <name evidence="9" type="ORF">ED208_02530</name>
</gene>
<feature type="binding site" evidence="4">
    <location>
        <begin position="24"/>
        <end position="28"/>
    </location>
    <ligand>
        <name>GTP</name>
        <dbReference type="ChEBI" id="CHEBI:37565"/>
    </ligand>
</feature>
<comment type="function">
    <text evidence="4 6">Essential cell division protein that forms a contractile ring structure (Z ring) at the future cell division site. The regulation of the ring assembly controls the timing and the location of cell division. One of the functions of the FtsZ ring is to recruit other cell division proteins to the septum to produce a new cell wall between the dividing cells. Binds GTP and shows GTPase activity.</text>
</comment>
<dbReference type="SMART" id="SM00865">
    <property type="entry name" value="Tubulin_C"/>
    <property type="match status" value="1"/>
</dbReference>
<evidence type="ECO:0000256" key="5">
    <source>
        <dbReference type="NCBIfam" id="TIGR00065"/>
    </source>
</evidence>
<feature type="domain" description="Tubulin/FtsZ 2-layer sandwich" evidence="8">
    <location>
        <begin position="210"/>
        <end position="328"/>
    </location>
</feature>
<dbReference type="Proteomes" id="UP000282106">
    <property type="component" value="Unassembled WGS sequence"/>
</dbReference>
<dbReference type="FunCoup" id="A0A3N0VL16">
    <property type="interactions" value="537"/>
</dbReference>
<dbReference type="InterPro" id="IPR036525">
    <property type="entry name" value="Tubulin/FtsZ_GTPase_sf"/>
</dbReference>
<dbReference type="CDD" id="cd02201">
    <property type="entry name" value="FtsZ_type1"/>
    <property type="match status" value="1"/>
</dbReference>
<evidence type="ECO:0000313" key="10">
    <source>
        <dbReference type="Proteomes" id="UP000282106"/>
    </source>
</evidence>
<dbReference type="SUPFAM" id="SSF55307">
    <property type="entry name" value="Tubulin C-terminal domain-like"/>
    <property type="match status" value="1"/>
</dbReference>
<dbReference type="PRINTS" id="PR00423">
    <property type="entry name" value="CELLDVISFTSZ"/>
</dbReference>
<evidence type="ECO:0000259" key="8">
    <source>
        <dbReference type="SMART" id="SM00865"/>
    </source>
</evidence>
<dbReference type="Gene3D" id="3.40.50.1440">
    <property type="entry name" value="Tubulin/FtsZ, GTPase domain"/>
    <property type="match status" value="1"/>
</dbReference>
<comment type="subcellular location">
    <subcellularLocation>
        <location evidence="4">Cytoplasm</location>
    </subcellularLocation>
    <text evidence="4">Assembles at midcell at the inner surface of the cytoplasmic membrane.</text>
</comment>
<dbReference type="EMBL" id="RJVO01000001">
    <property type="protein sequence ID" value="ROH93415.1"/>
    <property type="molecule type" value="Genomic_DNA"/>
</dbReference>
<dbReference type="GO" id="GO:0000917">
    <property type="term" value="P:division septum assembly"/>
    <property type="evidence" value="ECO:0007669"/>
    <property type="project" value="UniProtKB-KW"/>
</dbReference>
<evidence type="ECO:0000256" key="6">
    <source>
        <dbReference type="RuleBase" id="RU000631"/>
    </source>
</evidence>
<keyword evidence="10" id="KW-1185">Reference proteome</keyword>
<accession>A0A3N0VL16</accession>
<dbReference type="GO" id="GO:0005525">
    <property type="term" value="F:GTP binding"/>
    <property type="evidence" value="ECO:0007669"/>
    <property type="project" value="UniProtKB-UniRule"/>
</dbReference>
<dbReference type="InterPro" id="IPR020805">
    <property type="entry name" value="Cell_div_FtsZ_CS"/>
</dbReference>
<dbReference type="SUPFAM" id="SSF52490">
    <property type="entry name" value="Tubulin nucleotide-binding domain-like"/>
    <property type="match status" value="1"/>
</dbReference>
<feature type="binding site" evidence="4">
    <location>
        <position position="190"/>
    </location>
    <ligand>
        <name>GTP</name>
        <dbReference type="ChEBI" id="CHEBI:37565"/>
    </ligand>
</feature>
<dbReference type="InterPro" id="IPR008280">
    <property type="entry name" value="Tub_FtsZ_C"/>
</dbReference>
<evidence type="ECO:0000256" key="2">
    <source>
        <dbReference type="ARBA" id="ARBA00022741"/>
    </source>
</evidence>
<comment type="caution">
    <text evidence="9">The sequence shown here is derived from an EMBL/GenBank/DDBJ whole genome shotgun (WGS) entry which is preliminary data.</text>
</comment>
<dbReference type="PROSITE" id="PS01135">
    <property type="entry name" value="FTSZ_2"/>
    <property type="match status" value="1"/>
</dbReference>
<feature type="binding site" evidence="4">
    <location>
        <begin position="111"/>
        <end position="113"/>
    </location>
    <ligand>
        <name>GTP</name>
        <dbReference type="ChEBI" id="CHEBI:37565"/>
    </ligand>
</feature>
<comment type="subunit">
    <text evidence="4">Homodimer. Polymerizes to form a dynamic ring structure in a strictly GTP-dependent manner. Interacts directly with several other division proteins.</text>
</comment>
<dbReference type="GO" id="GO:0005737">
    <property type="term" value="C:cytoplasm"/>
    <property type="evidence" value="ECO:0007669"/>
    <property type="project" value="UniProtKB-SubCell"/>
</dbReference>
<organism evidence="9 10">
    <name type="scientific">Stagnimonas aquatica</name>
    <dbReference type="NCBI Taxonomy" id="2689987"/>
    <lineage>
        <taxon>Bacteria</taxon>
        <taxon>Pseudomonadati</taxon>
        <taxon>Pseudomonadota</taxon>
        <taxon>Gammaproteobacteria</taxon>
        <taxon>Nevskiales</taxon>
        <taxon>Nevskiaceae</taxon>
        <taxon>Stagnimonas</taxon>
    </lineage>
</organism>
<reference evidence="9 10" key="1">
    <citation type="submission" date="2018-10" db="EMBL/GenBank/DDBJ databases">
        <authorList>
            <person name="Chen W.-M."/>
        </authorList>
    </citation>
    <scope>NUCLEOTIDE SEQUENCE [LARGE SCALE GENOMIC DNA]</scope>
    <source>
        <strain evidence="9 10">THS-13</strain>
    </source>
</reference>
<keyword evidence="4 6" id="KW-0132">Cell division</keyword>
<evidence type="ECO:0000256" key="1">
    <source>
        <dbReference type="ARBA" id="ARBA00009690"/>
    </source>
</evidence>
<dbReference type="Gene3D" id="3.30.1330.20">
    <property type="entry name" value="Tubulin/FtsZ, C-terminal domain"/>
    <property type="match status" value="1"/>
</dbReference>
<dbReference type="InParanoid" id="A0A3N0VL16"/>
<dbReference type="Pfam" id="PF12327">
    <property type="entry name" value="FtsZ_C"/>
    <property type="match status" value="1"/>
</dbReference>
<feature type="domain" description="Tubulin/FtsZ GTPase" evidence="7">
    <location>
        <begin position="16"/>
        <end position="208"/>
    </location>
</feature>
<keyword evidence="3 4" id="KW-0342">GTP-binding</keyword>
<keyword evidence="4 6" id="KW-0717">Septation</keyword>